<keyword evidence="3" id="KW-1185">Reference proteome</keyword>
<dbReference type="GO" id="GO:0004176">
    <property type="term" value="F:ATP-dependent peptidase activity"/>
    <property type="evidence" value="ECO:0007669"/>
    <property type="project" value="InterPro"/>
</dbReference>
<dbReference type="GO" id="GO:0005524">
    <property type="term" value="F:ATP binding"/>
    <property type="evidence" value="ECO:0007669"/>
    <property type="project" value="InterPro"/>
</dbReference>
<keyword evidence="1" id="KW-0472">Membrane</keyword>
<feature type="domain" description="Peptidase M41" evidence="2">
    <location>
        <begin position="108"/>
        <end position="274"/>
    </location>
</feature>
<dbReference type="Gene3D" id="1.20.58.760">
    <property type="entry name" value="Peptidase M41"/>
    <property type="match status" value="1"/>
</dbReference>
<dbReference type="WBParaSite" id="MhA1_Contig325.frz3.gene35">
    <property type="protein sequence ID" value="MhA1_Contig325.frz3.gene35"/>
    <property type="gene ID" value="MhA1_Contig325.frz3.gene35"/>
</dbReference>
<organism evidence="3 4">
    <name type="scientific">Meloidogyne hapla</name>
    <name type="common">Root-knot nematode worm</name>
    <dbReference type="NCBI Taxonomy" id="6305"/>
    <lineage>
        <taxon>Eukaryota</taxon>
        <taxon>Metazoa</taxon>
        <taxon>Ecdysozoa</taxon>
        <taxon>Nematoda</taxon>
        <taxon>Chromadorea</taxon>
        <taxon>Rhabditida</taxon>
        <taxon>Tylenchina</taxon>
        <taxon>Tylenchomorpha</taxon>
        <taxon>Tylenchoidea</taxon>
        <taxon>Meloidogynidae</taxon>
        <taxon>Meloidogyninae</taxon>
        <taxon>Meloidogyne</taxon>
    </lineage>
</organism>
<evidence type="ECO:0000256" key="1">
    <source>
        <dbReference type="SAM" id="Phobius"/>
    </source>
</evidence>
<dbReference type="AlphaFoldDB" id="A0A1I8BLQ5"/>
<accession>A0A1I8BLQ5</accession>
<keyword evidence="1" id="KW-1133">Transmembrane helix</keyword>
<dbReference type="PANTHER" id="PTHR23076:SF110">
    <property type="entry name" value="INACTIVE ATP-DEPENDENT ZINC METALLOPROTEASE FTSHI 3, CHLOROPLASTIC-RELATED"/>
    <property type="match status" value="1"/>
</dbReference>
<name>A0A1I8BLQ5_MELHA</name>
<dbReference type="InterPro" id="IPR000642">
    <property type="entry name" value="Peptidase_M41"/>
</dbReference>
<protein>
    <submittedName>
        <fullName evidence="4">Peptidase_M41 domain-containing protein</fullName>
    </submittedName>
</protein>
<evidence type="ECO:0000259" key="2">
    <source>
        <dbReference type="Pfam" id="PF01434"/>
    </source>
</evidence>
<reference evidence="4" key="1">
    <citation type="submission" date="2016-11" db="UniProtKB">
        <authorList>
            <consortium name="WormBaseParasite"/>
        </authorList>
    </citation>
    <scope>IDENTIFICATION</scope>
</reference>
<sequence length="294" mass="33409">MSGGKNFVKHYIIKILKFISNDTMIIILIGFSICCFFVYSKKKTSSTKVNIEGDIEEKKKDEEKPIEEEYFLEDCDSPNLLAATNSKLITNIIKLDCQRDKFINMNTTLSADEKKRLAIHESSHGFLAFLLNIGVVKVTLKPEPPLLGYTVLDFGVKCLWLQIDFDNLMVLELAGRAAEEHSLGAPSTLSASDIEHLKETNYRRSRIFGLSNNLALCAIKELSEEDKKIQSNKDKENVEECFRKAKELIKENPDAINMFSDILLQREELSGPELLDALRRANEYGLHVKNSKKE</sequence>
<keyword evidence="1" id="KW-0812">Transmembrane</keyword>
<dbReference type="GO" id="GO:0004222">
    <property type="term" value="F:metalloendopeptidase activity"/>
    <property type="evidence" value="ECO:0007669"/>
    <property type="project" value="InterPro"/>
</dbReference>
<dbReference type="SUPFAM" id="SSF140990">
    <property type="entry name" value="FtsH protease domain-like"/>
    <property type="match status" value="1"/>
</dbReference>
<evidence type="ECO:0000313" key="4">
    <source>
        <dbReference type="WBParaSite" id="MhA1_Contig325.frz3.gene35"/>
    </source>
</evidence>
<dbReference type="Pfam" id="PF01434">
    <property type="entry name" value="Peptidase_M41"/>
    <property type="match status" value="1"/>
</dbReference>
<evidence type="ECO:0000313" key="3">
    <source>
        <dbReference type="Proteomes" id="UP000095281"/>
    </source>
</evidence>
<feature type="transmembrane region" description="Helical" evidence="1">
    <location>
        <begin position="21"/>
        <end position="39"/>
    </location>
</feature>
<dbReference type="PANTHER" id="PTHR23076">
    <property type="entry name" value="METALLOPROTEASE M41 FTSH"/>
    <property type="match status" value="1"/>
</dbReference>
<proteinExistence type="predicted"/>
<dbReference type="Proteomes" id="UP000095281">
    <property type="component" value="Unplaced"/>
</dbReference>
<dbReference type="GO" id="GO:0006508">
    <property type="term" value="P:proteolysis"/>
    <property type="evidence" value="ECO:0007669"/>
    <property type="project" value="InterPro"/>
</dbReference>
<dbReference type="InterPro" id="IPR037219">
    <property type="entry name" value="Peptidase_M41-like"/>
</dbReference>